<accession>A0ABT9ZD30</accession>
<proteinExistence type="predicted"/>
<dbReference type="Proteomes" id="UP001234495">
    <property type="component" value="Unassembled WGS sequence"/>
</dbReference>
<dbReference type="EMBL" id="JAUSUD010000003">
    <property type="protein sequence ID" value="MDQ0229920.1"/>
    <property type="molecule type" value="Genomic_DNA"/>
</dbReference>
<gene>
    <name evidence="1" type="ORF">J2S19_001172</name>
</gene>
<protein>
    <submittedName>
        <fullName evidence="1">Uncharacterized protein</fullName>
    </submittedName>
</protein>
<keyword evidence="2" id="KW-1185">Reference proteome</keyword>
<evidence type="ECO:0000313" key="1">
    <source>
        <dbReference type="EMBL" id="MDQ0229920.1"/>
    </source>
</evidence>
<dbReference type="RefSeq" id="WP_307338390.1">
    <property type="nucleotide sequence ID" value="NZ_JAUSUD010000003.1"/>
</dbReference>
<comment type="caution">
    <text evidence="1">The sequence shown here is derived from an EMBL/GenBank/DDBJ whole genome shotgun (WGS) entry which is preliminary data.</text>
</comment>
<evidence type="ECO:0000313" key="2">
    <source>
        <dbReference type="Proteomes" id="UP001234495"/>
    </source>
</evidence>
<sequence length="120" mass="13986">MTNYYYIASDKEIGAGNGTLDLTKVDSEHIPGFDFPIQYEIYNGLEKEFELRVFMQYIKQQMEPFNECTVQVANLLNSNHVELKVRSKHKVLLHELDHPKQILLDEGQLVTIKKVPTYIE</sequence>
<organism evidence="1 2">
    <name type="scientific">Metabacillus malikii</name>
    <dbReference type="NCBI Taxonomy" id="1504265"/>
    <lineage>
        <taxon>Bacteria</taxon>
        <taxon>Bacillati</taxon>
        <taxon>Bacillota</taxon>
        <taxon>Bacilli</taxon>
        <taxon>Bacillales</taxon>
        <taxon>Bacillaceae</taxon>
        <taxon>Metabacillus</taxon>
    </lineage>
</organism>
<reference evidence="1 2" key="1">
    <citation type="submission" date="2023-07" db="EMBL/GenBank/DDBJ databases">
        <title>Genomic Encyclopedia of Type Strains, Phase IV (KMG-IV): sequencing the most valuable type-strain genomes for metagenomic binning, comparative biology and taxonomic classification.</title>
        <authorList>
            <person name="Goeker M."/>
        </authorList>
    </citation>
    <scope>NUCLEOTIDE SEQUENCE [LARGE SCALE GENOMIC DNA]</scope>
    <source>
        <strain evidence="1 2">DSM 29005</strain>
    </source>
</reference>
<name>A0ABT9ZD30_9BACI</name>